<feature type="compositionally biased region" description="Basic and acidic residues" evidence="1">
    <location>
        <begin position="15"/>
        <end position="41"/>
    </location>
</feature>
<accession>A0A176W549</accession>
<protein>
    <submittedName>
        <fullName evidence="2">Uncharacterized protein</fullName>
    </submittedName>
</protein>
<reference evidence="2" key="1">
    <citation type="submission" date="2016-03" db="EMBL/GenBank/DDBJ databases">
        <title>Mechanisms controlling the formation of the plant cell surface in tip-growing cells are functionally conserved among land plants.</title>
        <authorList>
            <person name="Honkanen S."/>
            <person name="Jones V.A."/>
            <person name="Morieri G."/>
            <person name="Champion C."/>
            <person name="Hetherington A.J."/>
            <person name="Kelly S."/>
            <person name="Saint-Marcoux D."/>
            <person name="Proust H."/>
            <person name="Prescott H."/>
            <person name="Dolan L."/>
        </authorList>
    </citation>
    <scope>NUCLEOTIDE SEQUENCE [LARGE SCALE GENOMIC DNA]</scope>
    <source>
        <tissue evidence="2">Whole gametophyte</tissue>
    </source>
</reference>
<sequence length="150" mass="17232">MSVMAKIGAKLSFVQERKTPETRTSLEAKEYPADRQQREHCNSQLRMHWTKQRKDRTRKNGVQALPQTNASDQCSSQYLNSTDRHRSNSDDLDRLFHNLKCIEEAKPIGHLTDRFYQQHSLPSLARGQESSMLMYVPSGRANPSWGAADN</sequence>
<dbReference type="EMBL" id="LVLJ01001765">
    <property type="protein sequence ID" value="OAE28154.1"/>
    <property type="molecule type" value="Genomic_DNA"/>
</dbReference>
<evidence type="ECO:0000313" key="2">
    <source>
        <dbReference type="EMBL" id="OAE28154.1"/>
    </source>
</evidence>
<comment type="caution">
    <text evidence="2">The sequence shown here is derived from an EMBL/GenBank/DDBJ whole genome shotgun (WGS) entry which is preliminary data.</text>
</comment>
<feature type="compositionally biased region" description="Basic residues" evidence="1">
    <location>
        <begin position="48"/>
        <end position="59"/>
    </location>
</feature>
<evidence type="ECO:0000313" key="3">
    <source>
        <dbReference type="Proteomes" id="UP000077202"/>
    </source>
</evidence>
<dbReference type="Proteomes" id="UP000077202">
    <property type="component" value="Unassembled WGS sequence"/>
</dbReference>
<name>A0A176W549_MARPO</name>
<organism evidence="2 3">
    <name type="scientific">Marchantia polymorpha subsp. ruderalis</name>
    <dbReference type="NCBI Taxonomy" id="1480154"/>
    <lineage>
        <taxon>Eukaryota</taxon>
        <taxon>Viridiplantae</taxon>
        <taxon>Streptophyta</taxon>
        <taxon>Embryophyta</taxon>
        <taxon>Marchantiophyta</taxon>
        <taxon>Marchantiopsida</taxon>
        <taxon>Marchantiidae</taxon>
        <taxon>Marchantiales</taxon>
        <taxon>Marchantiaceae</taxon>
        <taxon>Marchantia</taxon>
    </lineage>
</organism>
<evidence type="ECO:0000256" key="1">
    <source>
        <dbReference type="SAM" id="MobiDB-lite"/>
    </source>
</evidence>
<feature type="compositionally biased region" description="Polar residues" evidence="1">
    <location>
        <begin position="65"/>
        <end position="81"/>
    </location>
</feature>
<proteinExistence type="predicted"/>
<keyword evidence="3" id="KW-1185">Reference proteome</keyword>
<gene>
    <name evidence="2" type="ORF">AXG93_638s1430</name>
</gene>
<dbReference type="AlphaFoldDB" id="A0A176W549"/>
<feature type="region of interest" description="Disordered" evidence="1">
    <location>
        <begin position="1"/>
        <end position="90"/>
    </location>
</feature>